<dbReference type="Pfam" id="PF00069">
    <property type="entry name" value="Pkinase"/>
    <property type="match status" value="1"/>
</dbReference>
<evidence type="ECO:0000256" key="4">
    <source>
        <dbReference type="ARBA" id="ARBA00022840"/>
    </source>
</evidence>
<dbReference type="OrthoDB" id="346907at2759"/>
<dbReference type="GO" id="GO:0000407">
    <property type="term" value="C:phagophore assembly site"/>
    <property type="evidence" value="ECO:0007669"/>
    <property type="project" value="TreeGrafter"/>
</dbReference>
<evidence type="ECO:0000256" key="5">
    <source>
        <dbReference type="PROSITE-ProRule" id="PRU10141"/>
    </source>
</evidence>
<dbReference type="InterPro" id="IPR000719">
    <property type="entry name" value="Prot_kinase_dom"/>
</dbReference>
<feature type="binding site" evidence="5">
    <location>
        <position position="41"/>
    </location>
    <ligand>
        <name>ATP</name>
        <dbReference type="ChEBI" id="CHEBI:30616"/>
    </ligand>
</feature>
<dbReference type="GeneID" id="94847087"/>
<dbReference type="FunFam" id="1.10.510.10:FF:000956">
    <property type="entry name" value="CAMK family protein kinase"/>
    <property type="match status" value="1"/>
</dbReference>
<keyword evidence="2 5" id="KW-0547">Nucleotide-binding</keyword>
<dbReference type="GO" id="GO:0005776">
    <property type="term" value="C:autophagosome"/>
    <property type="evidence" value="ECO:0007669"/>
    <property type="project" value="TreeGrafter"/>
</dbReference>
<dbReference type="Gene3D" id="1.10.510.10">
    <property type="entry name" value="Transferase(Phosphotransferase) domain 1"/>
    <property type="match status" value="1"/>
</dbReference>
<dbReference type="CDD" id="cd14003">
    <property type="entry name" value="STKc_AMPK-like"/>
    <property type="match status" value="1"/>
</dbReference>
<dbReference type="InterPro" id="IPR045269">
    <property type="entry name" value="Atg1-like"/>
</dbReference>
<dbReference type="GO" id="GO:0010506">
    <property type="term" value="P:regulation of autophagy"/>
    <property type="evidence" value="ECO:0007669"/>
    <property type="project" value="InterPro"/>
</dbReference>
<gene>
    <name evidence="9" type="ORF">TRFO_39010</name>
</gene>
<comment type="similarity">
    <text evidence="6">Belongs to the protein kinase superfamily.</text>
</comment>
<name>A0A1J4JC35_9EUKA</name>
<protein>
    <submittedName>
        <fullName evidence="9">AGC family protein kinase</fullName>
    </submittedName>
</protein>
<accession>A0A1J4JC35</accession>
<evidence type="ECO:0000256" key="1">
    <source>
        <dbReference type="ARBA" id="ARBA00022679"/>
    </source>
</evidence>
<evidence type="ECO:0000313" key="9">
    <source>
        <dbReference type="EMBL" id="OHS94820.1"/>
    </source>
</evidence>
<evidence type="ECO:0000256" key="2">
    <source>
        <dbReference type="ARBA" id="ARBA00022741"/>
    </source>
</evidence>
<keyword evidence="10" id="KW-1185">Reference proteome</keyword>
<evidence type="ECO:0000259" key="8">
    <source>
        <dbReference type="PROSITE" id="PS50011"/>
    </source>
</evidence>
<dbReference type="PROSITE" id="PS50011">
    <property type="entry name" value="PROTEIN_KINASE_DOM"/>
    <property type="match status" value="1"/>
</dbReference>
<dbReference type="GO" id="GO:0000045">
    <property type="term" value="P:autophagosome assembly"/>
    <property type="evidence" value="ECO:0007669"/>
    <property type="project" value="TreeGrafter"/>
</dbReference>
<dbReference type="PANTHER" id="PTHR24348:SF22">
    <property type="entry name" value="NON-SPECIFIC SERINE_THREONINE PROTEIN KINASE"/>
    <property type="match status" value="1"/>
</dbReference>
<keyword evidence="6" id="KW-0723">Serine/threonine-protein kinase</keyword>
<dbReference type="VEuPathDB" id="TrichDB:TRFO_39010"/>
<organism evidence="9 10">
    <name type="scientific">Tritrichomonas foetus</name>
    <dbReference type="NCBI Taxonomy" id="1144522"/>
    <lineage>
        <taxon>Eukaryota</taxon>
        <taxon>Metamonada</taxon>
        <taxon>Parabasalia</taxon>
        <taxon>Tritrichomonadida</taxon>
        <taxon>Tritrichomonadidae</taxon>
        <taxon>Tritrichomonas</taxon>
    </lineage>
</organism>
<dbReference type="RefSeq" id="XP_068347957.1">
    <property type="nucleotide sequence ID" value="XM_068512383.1"/>
</dbReference>
<dbReference type="InterPro" id="IPR011009">
    <property type="entry name" value="Kinase-like_dom_sf"/>
</dbReference>
<evidence type="ECO:0000256" key="3">
    <source>
        <dbReference type="ARBA" id="ARBA00022777"/>
    </source>
</evidence>
<dbReference type="PROSITE" id="PS00108">
    <property type="entry name" value="PROTEIN_KINASE_ST"/>
    <property type="match status" value="1"/>
</dbReference>
<dbReference type="AlphaFoldDB" id="A0A1J4JC35"/>
<dbReference type="InterPro" id="IPR017441">
    <property type="entry name" value="Protein_kinase_ATP_BS"/>
</dbReference>
<dbReference type="Proteomes" id="UP000179807">
    <property type="component" value="Unassembled WGS sequence"/>
</dbReference>
<evidence type="ECO:0000256" key="6">
    <source>
        <dbReference type="RuleBase" id="RU000304"/>
    </source>
</evidence>
<feature type="domain" description="Protein kinase" evidence="8">
    <location>
        <begin position="12"/>
        <end position="264"/>
    </location>
</feature>
<keyword evidence="3 9" id="KW-0418">Kinase</keyword>
<feature type="region of interest" description="Disordered" evidence="7">
    <location>
        <begin position="354"/>
        <end position="380"/>
    </location>
</feature>
<sequence>MFLSVPSSIGLYVLEEEIGSGSFGTVYSALHSQTGNKFAIKIVPKSNLESQEDEKRFQREINAMAYLDHPHVVHLKDFLTDDNNFYLVMDYCGGKDLQYYIQKNGKMSEEMASIVFKQIAHALMFSHSFGIAHRDLKPANIMITKFPVVKITDFGLCGILAGDQLMKNFCGSPCYCAPECLSRVTYNGRVSDIWSLGVILYQMVTGTPPWTTNNLNVMTRQIIKGNFTVPKYVSSNCRSLIMKMMRVNPKDRITLDTILKDPFTAAAQISGLDELNIPIPPNLPISIEDVSEASQNDQASDYGILSPFQDDLVSNDPTSPRILRMKSASLQDLNFIDQDPELKSWIQPKQVDRTEKRKNVSICQQSQMNIPKPRRSSQYPENHESIFHEIDDSMILSDGP</sequence>
<dbReference type="GO" id="GO:0005829">
    <property type="term" value="C:cytosol"/>
    <property type="evidence" value="ECO:0007669"/>
    <property type="project" value="TreeGrafter"/>
</dbReference>
<reference evidence="9" key="1">
    <citation type="submission" date="2016-10" db="EMBL/GenBank/DDBJ databases">
        <authorList>
            <person name="Benchimol M."/>
            <person name="Almeida L.G."/>
            <person name="Vasconcelos A.T."/>
            <person name="Perreira-Neves A."/>
            <person name="Rosa I.A."/>
            <person name="Tasca T."/>
            <person name="Bogo M.R."/>
            <person name="de Souza W."/>
        </authorList>
    </citation>
    <scope>NUCLEOTIDE SEQUENCE [LARGE SCALE GENOMIC DNA]</scope>
    <source>
        <strain evidence="9">K</strain>
    </source>
</reference>
<proteinExistence type="inferred from homology"/>
<dbReference type="GO" id="GO:0016020">
    <property type="term" value="C:membrane"/>
    <property type="evidence" value="ECO:0007669"/>
    <property type="project" value="TreeGrafter"/>
</dbReference>
<dbReference type="InterPro" id="IPR008271">
    <property type="entry name" value="Ser/Thr_kinase_AS"/>
</dbReference>
<dbReference type="PANTHER" id="PTHR24348">
    <property type="entry name" value="SERINE/THREONINE-PROTEIN KINASE UNC-51-RELATED"/>
    <property type="match status" value="1"/>
</dbReference>
<dbReference type="SUPFAM" id="SSF56112">
    <property type="entry name" value="Protein kinase-like (PK-like)"/>
    <property type="match status" value="1"/>
</dbReference>
<keyword evidence="4 5" id="KW-0067">ATP-binding</keyword>
<dbReference type="EMBL" id="MLAK01001287">
    <property type="protein sequence ID" value="OHS94820.1"/>
    <property type="molecule type" value="Genomic_DNA"/>
</dbReference>
<dbReference type="FunFam" id="3.30.200.20:FF:000042">
    <property type="entry name" value="Aurora kinase A"/>
    <property type="match status" value="1"/>
</dbReference>
<dbReference type="PROSITE" id="PS00107">
    <property type="entry name" value="PROTEIN_KINASE_ATP"/>
    <property type="match status" value="1"/>
</dbReference>
<comment type="caution">
    <text evidence="9">The sequence shown here is derived from an EMBL/GenBank/DDBJ whole genome shotgun (WGS) entry which is preliminary data.</text>
</comment>
<evidence type="ECO:0000256" key="7">
    <source>
        <dbReference type="SAM" id="MobiDB-lite"/>
    </source>
</evidence>
<dbReference type="SMART" id="SM00220">
    <property type="entry name" value="S_TKc"/>
    <property type="match status" value="1"/>
</dbReference>
<evidence type="ECO:0000313" key="10">
    <source>
        <dbReference type="Proteomes" id="UP000179807"/>
    </source>
</evidence>
<dbReference type="GO" id="GO:0004674">
    <property type="term" value="F:protein serine/threonine kinase activity"/>
    <property type="evidence" value="ECO:0007669"/>
    <property type="project" value="UniProtKB-KW"/>
</dbReference>
<dbReference type="GO" id="GO:0005524">
    <property type="term" value="F:ATP binding"/>
    <property type="evidence" value="ECO:0007669"/>
    <property type="project" value="UniProtKB-UniRule"/>
</dbReference>
<keyword evidence="1" id="KW-0808">Transferase</keyword>